<dbReference type="EC" id="2.1.1.297" evidence="5"/>
<evidence type="ECO:0000256" key="1">
    <source>
        <dbReference type="ARBA" id="ARBA00022603"/>
    </source>
</evidence>
<reference evidence="8 9" key="1">
    <citation type="submission" date="2020-10" db="EMBL/GenBank/DDBJ databases">
        <title>The genome sequence of Chitinilyticum litopenaei 4Y14.</title>
        <authorList>
            <person name="Liu Y."/>
        </authorList>
    </citation>
    <scope>NUCLEOTIDE SEQUENCE [LARGE SCALE GENOMIC DNA]</scope>
    <source>
        <strain evidence="8 9">4Y14</strain>
    </source>
</reference>
<dbReference type="Pfam" id="PF17827">
    <property type="entry name" value="PrmC_N"/>
    <property type="match status" value="1"/>
</dbReference>
<feature type="binding site" evidence="5">
    <location>
        <position position="163"/>
    </location>
    <ligand>
        <name>S-adenosyl-L-methionine</name>
        <dbReference type="ChEBI" id="CHEBI:59789"/>
    </ligand>
</feature>
<evidence type="ECO:0000256" key="2">
    <source>
        <dbReference type="ARBA" id="ARBA00022679"/>
    </source>
</evidence>
<protein>
    <recommendedName>
        <fullName evidence="5">Release factor glutamine methyltransferase</fullName>
        <shortName evidence="5">RF MTase</shortName>
        <ecNumber evidence="5">2.1.1.297</ecNumber>
    </recommendedName>
    <alternativeName>
        <fullName evidence="5">N5-glutamine methyltransferase PrmC</fullName>
    </alternativeName>
    <alternativeName>
        <fullName evidence="5">Protein-(glutamine-N5) MTase PrmC</fullName>
    </alternativeName>
    <alternativeName>
        <fullName evidence="5">Protein-glutamine N-methyltransferase PrmC</fullName>
    </alternativeName>
</protein>
<dbReference type="CDD" id="cd02440">
    <property type="entry name" value="AdoMet_MTases"/>
    <property type="match status" value="1"/>
</dbReference>
<dbReference type="InterPro" id="IPR040758">
    <property type="entry name" value="PrmC_N"/>
</dbReference>
<feature type="domain" description="Methyltransferase small" evidence="6">
    <location>
        <begin position="92"/>
        <end position="187"/>
    </location>
</feature>
<dbReference type="InterPro" id="IPR007848">
    <property type="entry name" value="Small_mtfrase_dom"/>
</dbReference>
<dbReference type="NCBIfam" id="TIGR00536">
    <property type="entry name" value="hemK_fam"/>
    <property type="match status" value="1"/>
</dbReference>
<evidence type="ECO:0000256" key="5">
    <source>
        <dbReference type="HAMAP-Rule" id="MF_02126"/>
    </source>
</evidence>
<dbReference type="PANTHER" id="PTHR18895">
    <property type="entry name" value="HEMK METHYLTRANSFERASE"/>
    <property type="match status" value="1"/>
</dbReference>
<dbReference type="InterPro" id="IPR004556">
    <property type="entry name" value="HemK-like"/>
</dbReference>
<feature type="binding site" evidence="5">
    <location>
        <position position="136"/>
    </location>
    <ligand>
        <name>S-adenosyl-L-methionine</name>
        <dbReference type="ChEBI" id="CHEBI:59789"/>
    </ligand>
</feature>
<dbReference type="GO" id="GO:0003676">
    <property type="term" value="F:nucleic acid binding"/>
    <property type="evidence" value="ECO:0007669"/>
    <property type="project" value="InterPro"/>
</dbReference>
<dbReference type="InterPro" id="IPR019874">
    <property type="entry name" value="RF_methyltr_PrmC"/>
</dbReference>
<evidence type="ECO:0000313" key="9">
    <source>
        <dbReference type="Proteomes" id="UP000604481"/>
    </source>
</evidence>
<organism evidence="8 9">
    <name type="scientific">Chitinilyticum piscinae</name>
    <dbReference type="NCBI Taxonomy" id="2866724"/>
    <lineage>
        <taxon>Bacteria</taxon>
        <taxon>Pseudomonadati</taxon>
        <taxon>Pseudomonadota</taxon>
        <taxon>Betaproteobacteria</taxon>
        <taxon>Neisseriales</taxon>
        <taxon>Chitinibacteraceae</taxon>
        <taxon>Chitinilyticum</taxon>
    </lineage>
</organism>
<dbReference type="SUPFAM" id="SSF53335">
    <property type="entry name" value="S-adenosyl-L-methionine-dependent methyltransferases"/>
    <property type="match status" value="1"/>
</dbReference>
<accession>A0A8J7FFH6</accession>
<dbReference type="FunFam" id="3.40.50.150:FF:000053">
    <property type="entry name" value="Release factor glutamine methyltransferase"/>
    <property type="match status" value="1"/>
</dbReference>
<dbReference type="Gene3D" id="3.40.50.150">
    <property type="entry name" value="Vaccinia Virus protein VP39"/>
    <property type="match status" value="1"/>
</dbReference>
<dbReference type="InterPro" id="IPR029063">
    <property type="entry name" value="SAM-dependent_MTases_sf"/>
</dbReference>
<comment type="similarity">
    <text evidence="5">Belongs to the protein N5-glutamine methyltransferase family. PrmC subfamily.</text>
</comment>
<keyword evidence="3 5" id="KW-0949">S-adenosyl-L-methionine</keyword>
<dbReference type="Pfam" id="PF05175">
    <property type="entry name" value="MTS"/>
    <property type="match status" value="1"/>
</dbReference>
<comment type="catalytic activity">
    <reaction evidence="4 5">
        <text>L-glutaminyl-[peptide chain release factor] + S-adenosyl-L-methionine = N(5)-methyl-L-glutaminyl-[peptide chain release factor] + S-adenosyl-L-homocysteine + H(+)</text>
        <dbReference type="Rhea" id="RHEA:42896"/>
        <dbReference type="Rhea" id="RHEA-COMP:10271"/>
        <dbReference type="Rhea" id="RHEA-COMP:10272"/>
        <dbReference type="ChEBI" id="CHEBI:15378"/>
        <dbReference type="ChEBI" id="CHEBI:30011"/>
        <dbReference type="ChEBI" id="CHEBI:57856"/>
        <dbReference type="ChEBI" id="CHEBI:59789"/>
        <dbReference type="ChEBI" id="CHEBI:61891"/>
        <dbReference type="EC" id="2.1.1.297"/>
    </reaction>
</comment>
<evidence type="ECO:0000259" key="6">
    <source>
        <dbReference type="Pfam" id="PF05175"/>
    </source>
</evidence>
<feature type="domain" description="Release factor glutamine methyltransferase N-terminal" evidence="7">
    <location>
        <begin position="8"/>
        <end position="70"/>
    </location>
</feature>
<proteinExistence type="inferred from homology"/>
<dbReference type="GO" id="GO:0032259">
    <property type="term" value="P:methylation"/>
    <property type="evidence" value="ECO:0007669"/>
    <property type="project" value="UniProtKB-KW"/>
</dbReference>
<keyword evidence="1 5" id="KW-0489">Methyltransferase</keyword>
<comment type="caution">
    <text evidence="8">The sequence shown here is derived from an EMBL/GenBank/DDBJ whole genome shotgun (WGS) entry which is preliminary data.</text>
</comment>
<feature type="binding site" evidence="5">
    <location>
        <begin position="113"/>
        <end position="117"/>
    </location>
    <ligand>
        <name>S-adenosyl-L-methionine</name>
        <dbReference type="ChEBI" id="CHEBI:59789"/>
    </ligand>
</feature>
<keyword evidence="9" id="KW-1185">Reference proteome</keyword>
<gene>
    <name evidence="5 8" type="primary">prmC</name>
    <name evidence="8" type="ORF">INR99_01610</name>
</gene>
<evidence type="ECO:0000256" key="3">
    <source>
        <dbReference type="ARBA" id="ARBA00022691"/>
    </source>
</evidence>
<dbReference type="AlphaFoldDB" id="A0A8J7FFH6"/>
<dbReference type="GO" id="GO:0102559">
    <property type="term" value="F:peptide chain release factor N(5)-glutamine methyltransferase activity"/>
    <property type="evidence" value="ECO:0007669"/>
    <property type="project" value="UniProtKB-EC"/>
</dbReference>
<dbReference type="InterPro" id="IPR002052">
    <property type="entry name" value="DNA_methylase_N6_adenine_CS"/>
</dbReference>
<keyword evidence="2 5" id="KW-0808">Transferase</keyword>
<evidence type="ECO:0000259" key="7">
    <source>
        <dbReference type="Pfam" id="PF17827"/>
    </source>
</evidence>
<dbReference type="NCBIfam" id="TIGR03534">
    <property type="entry name" value="RF_mod_PrmC"/>
    <property type="match status" value="1"/>
</dbReference>
<dbReference type="RefSeq" id="WP_194114539.1">
    <property type="nucleotide sequence ID" value="NZ_JADFUA010000001.1"/>
</dbReference>
<evidence type="ECO:0000256" key="4">
    <source>
        <dbReference type="ARBA" id="ARBA00048391"/>
    </source>
</evidence>
<dbReference type="Proteomes" id="UP000604481">
    <property type="component" value="Unassembled WGS sequence"/>
</dbReference>
<dbReference type="InterPro" id="IPR050320">
    <property type="entry name" value="N5-glutamine_MTase"/>
</dbReference>
<feature type="binding site" evidence="5">
    <location>
        <begin position="178"/>
        <end position="181"/>
    </location>
    <ligand>
        <name>substrate</name>
    </ligand>
</feature>
<evidence type="ECO:0000313" key="8">
    <source>
        <dbReference type="EMBL" id="MBE9608035.1"/>
    </source>
</evidence>
<dbReference type="HAMAP" id="MF_02126">
    <property type="entry name" value="RF_methyltr_PrmC"/>
    <property type="match status" value="1"/>
</dbReference>
<feature type="binding site" evidence="5">
    <location>
        <position position="178"/>
    </location>
    <ligand>
        <name>S-adenosyl-L-methionine</name>
        <dbReference type="ChEBI" id="CHEBI:59789"/>
    </ligand>
</feature>
<dbReference type="PROSITE" id="PS00092">
    <property type="entry name" value="N6_MTASE"/>
    <property type="match status" value="1"/>
</dbReference>
<name>A0A8J7FFH6_9NEIS</name>
<comment type="function">
    <text evidence="5">Methylates the class 1 translation termination release factors RF1/PrfA and RF2/PrfB on the glutamine residue of the universally conserved GGQ motif.</text>
</comment>
<sequence length="278" mass="30267">MNTHASYQQLLRQSGLARIDAQVLLLHVCQQSRAWLIAHGDDPALSEHASAFAALAQRRRHGEPVAYLVGEREFFGRSFRVTPDVLIPRPDTELLVELALARAAKGARIVDLGTGSGCIPVTLHCERPDLAVSAVDVSPAALAVARENASRLGAKVAFAQSDWYTALARQVFDIIVSNPPYIEQHDPHLAQGDLRFEPRGALTDEGDGLIHLRRIVAGAPVHLQPGGWLLLEHGFDQGEACRQLLAEAGFTQIATCRDLGDNDRVTLGQLVHPEDCPR</sequence>
<dbReference type="PANTHER" id="PTHR18895:SF74">
    <property type="entry name" value="MTRF1L RELEASE FACTOR GLUTAMINE METHYLTRANSFERASE"/>
    <property type="match status" value="1"/>
</dbReference>
<dbReference type="Gene3D" id="1.10.8.10">
    <property type="entry name" value="DNA helicase RuvA subunit, C-terminal domain"/>
    <property type="match status" value="1"/>
</dbReference>
<dbReference type="EMBL" id="JADFUA010000001">
    <property type="protein sequence ID" value="MBE9608035.1"/>
    <property type="molecule type" value="Genomic_DNA"/>
</dbReference>